<dbReference type="SUPFAM" id="SSF100879">
    <property type="entry name" value="Lesion bypass DNA polymerase (Y-family), little finger domain"/>
    <property type="match status" value="1"/>
</dbReference>
<keyword evidence="21" id="KW-1185">Reference proteome</keyword>
<keyword evidence="14 17" id="KW-0234">DNA repair</keyword>
<dbReference type="InterPro" id="IPR050116">
    <property type="entry name" value="DNA_polymerase-Y"/>
</dbReference>
<dbReference type="HAMAP" id="MF_01113">
    <property type="entry name" value="DNApol_IV"/>
    <property type="match status" value="1"/>
</dbReference>
<evidence type="ECO:0000256" key="7">
    <source>
        <dbReference type="ARBA" id="ARBA00022695"/>
    </source>
</evidence>
<dbReference type="Pfam" id="PF11799">
    <property type="entry name" value="IMS_C"/>
    <property type="match status" value="1"/>
</dbReference>
<evidence type="ECO:0000256" key="8">
    <source>
        <dbReference type="ARBA" id="ARBA00022705"/>
    </source>
</evidence>
<evidence type="ECO:0000256" key="6">
    <source>
        <dbReference type="ARBA" id="ARBA00022679"/>
    </source>
</evidence>
<evidence type="ECO:0000313" key="21">
    <source>
        <dbReference type="Proteomes" id="UP000193200"/>
    </source>
</evidence>
<name>A0A1Y5SPR8_9PROT</name>
<dbReference type="InterPro" id="IPR043128">
    <property type="entry name" value="Rev_trsase/Diguanyl_cyclase"/>
</dbReference>
<keyword evidence="11 17" id="KW-0460">Magnesium</keyword>
<evidence type="ECO:0000256" key="2">
    <source>
        <dbReference type="ARBA" id="ARBA00010945"/>
    </source>
</evidence>
<evidence type="ECO:0000256" key="3">
    <source>
        <dbReference type="ARBA" id="ARBA00011245"/>
    </source>
</evidence>
<dbReference type="InterPro" id="IPR001126">
    <property type="entry name" value="UmuC"/>
</dbReference>
<dbReference type="GO" id="GO:0042276">
    <property type="term" value="P:error-prone translesion synthesis"/>
    <property type="evidence" value="ECO:0007669"/>
    <property type="project" value="TreeGrafter"/>
</dbReference>
<accession>A0A1Y5SPR8</accession>
<dbReference type="AlphaFoldDB" id="A0A1Y5SPR8"/>
<dbReference type="GO" id="GO:0006281">
    <property type="term" value="P:DNA repair"/>
    <property type="evidence" value="ECO:0007669"/>
    <property type="project" value="UniProtKB-UniRule"/>
</dbReference>
<proteinExistence type="inferred from homology"/>
<evidence type="ECO:0000256" key="11">
    <source>
        <dbReference type="ARBA" id="ARBA00022842"/>
    </source>
</evidence>
<evidence type="ECO:0000256" key="18">
    <source>
        <dbReference type="SAM" id="MobiDB-lite"/>
    </source>
</evidence>
<dbReference type="PROSITE" id="PS50173">
    <property type="entry name" value="UMUC"/>
    <property type="match status" value="1"/>
</dbReference>
<evidence type="ECO:0000259" key="19">
    <source>
        <dbReference type="PROSITE" id="PS50173"/>
    </source>
</evidence>
<keyword evidence="12 17" id="KW-0239">DNA-directed DNA polymerase</keyword>
<dbReference type="FunFam" id="3.40.1170.60:FF:000001">
    <property type="entry name" value="DNA polymerase IV"/>
    <property type="match status" value="1"/>
</dbReference>
<sequence length="442" mass="48694">MDALCRDCLIRIDRTEPPRRCPGCGSTRLIAHPELHELHIAHIDCDAFYAAIEKRDDPSLRDRPLIIGGGRRGVVSTACYIARLDGVHSAMPMFKALARCPKAVVIRPDIEKYTAVGREVRELFQAVTPLVQPLSLDEAFLDLHGTERLHGASPATTLARLAATIEKQIGITVSIGLSYNKSLAKLASERDKPRGFALIGRAEAKAYLAPLPVGDIWGVGKALQAKLRKDGIITIGQFQGRQESELMARYGSMGRRLYHFARGEDDRPVVPRQAAKSVSSETTFEDDIAAFDDLSARLWRLCETLSRRLKKKGLAGRTVNLKLKTDRFRILTRAQSMPAPSQLAEVLFRHAEPLLRREADGRLRFRLLGVGVSGIVDAVEADLPDLLDPGAERRRQVEAALDRVRDRFGVEAIGKGRGLTGDKRLSRTAPPAHPGGKARPGR</sequence>
<feature type="binding site" evidence="17">
    <location>
        <position position="137"/>
    </location>
    <ligand>
        <name>Mg(2+)</name>
        <dbReference type="ChEBI" id="CHEBI:18420"/>
    </ligand>
</feature>
<evidence type="ECO:0000256" key="17">
    <source>
        <dbReference type="HAMAP-Rule" id="MF_01113"/>
    </source>
</evidence>
<dbReference type="FunFam" id="3.30.1490.100:FF:000004">
    <property type="entry name" value="DNA polymerase IV"/>
    <property type="match status" value="1"/>
</dbReference>
<keyword evidence="7 17" id="KW-0548">Nucleotidyltransferase</keyword>
<dbReference type="EMBL" id="FWFR01000001">
    <property type="protein sequence ID" value="SLN43828.1"/>
    <property type="molecule type" value="Genomic_DNA"/>
</dbReference>
<comment type="subcellular location">
    <subcellularLocation>
        <location evidence="1 17">Cytoplasm</location>
    </subcellularLocation>
</comment>
<keyword evidence="5 17" id="KW-0963">Cytoplasm</keyword>
<dbReference type="GO" id="GO:0009432">
    <property type="term" value="P:SOS response"/>
    <property type="evidence" value="ECO:0007669"/>
    <property type="project" value="TreeGrafter"/>
</dbReference>
<gene>
    <name evidence="17 20" type="primary">dinB</name>
    <name evidence="20" type="ORF">OCH7691_01837</name>
</gene>
<dbReference type="OrthoDB" id="9808813at2"/>
<evidence type="ECO:0000256" key="1">
    <source>
        <dbReference type="ARBA" id="ARBA00004496"/>
    </source>
</evidence>
<dbReference type="InterPro" id="IPR043502">
    <property type="entry name" value="DNA/RNA_pol_sf"/>
</dbReference>
<evidence type="ECO:0000256" key="16">
    <source>
        <dbReference type="ARBA" id="ARBA00049244"/>
    </source>
</evidence>
<dbReference type="InterPro" id="IPR022880">
    <property type="entry name" value="DNApol_IV"/>
</dbReference>
<dbReference type="Gene3D" id="3.40.1170.60">
    <property type="match status" value="1"/>
</dbReference>
<dbReference type="Gene3D" id="3.30.1490.100">
    <property type="entry name" value="DNA polymerase, Y-family, little finger domain"/>
    <property type="match status" value="1"/>
</dbReference>
<dbReference type="Gene3D" id="1.10.150.20">
    <property type="entry name" value="5' to 3' exonuclease, C-terminal subdomain"/>
    <property type="match status" value="1"/>
</dbReference>
<dbReference type="GO" id="GO:0000287">
    <property type="term" value="F:magnesium ion binding"/>
    <property type="evidence" value="ECO:0007669"/>
    <property type="project" value="UniProtKB-UniRule"/>
</dbReference>
<keyword evidence="9 17" id="KW-0479">Metal-binding</keyword>
<protein>
    <recommendedName>
        <fullName evidence="17">DNA polymerase IV</fullName>
        <shortName evidence="17">Pol IV</shortName>
        <ecNumber evidence="17">2.7.7.7</ecNumber>
    </recommendedName>
</protein>
<dbReference type="NCBIfam" id="NF002751">
    <property type="entry name" value="PRK02794.1"/>
    <property type="match status" value="1"/>
</dbReference>
<evidence type="ECO:0000256" key="12">
    <source>
        <dbReference type="ARBA" id="ARBA00022932"/>
    </source>
</evidence>
<dbReference type="GO" id="GO:0003887">
    <property type="term" value="F:DNA-directed DNA polymerase activity"/>
    <property type="evidence" value="ECO:0007669"/>
    <property type="project" value="UniProtKB-UniRule"/>
</dbReference>
<comment type="cofactor">
    <cofactor evidence="17">
        <name>Mg(2+)</name>
        <dbReference type="ChEBI" id="CHEBI:18420"/>
    </cofactor>
    <text evidence="17">Binds 2 magnesium ions per subunit.</text>
</comment>
<evidence type="ECO:0000256" key="13">
    <source>
        <dbReference type="ARBA" id="ARBA00023125"/>
    </source>
</evidence>
<keyword evidence="6 17" id="KW-0808">Transferase</keyword>
<feature type="active site" evidence="17">
    <location>
        <position position="138"/>
    </location>
</feature>
<dbReference type="PANTHER" id="PTHR11076:SF33">
    <property type="entry name" value="DNA POLYMERASE KAPPA"/>
    <property type="match status" value="1"/>
</dbReference>
<comment type="similarity">
    <text evidence="2 17">Belongs to the DNA polymerase type-Y family.</text>
</comment>
<comment type="function">
    <text evidence="15 17">Poorly processive, error-prone DNA polymerase involved in untargeted mutagenesis. Copies undamaged DNA at stalled replication forks, which arise in vivo from mismatched or misaligned primer ends. These misaligned primers can be extended by PolIV. Exhibits no 3'-5' exonuclease (proofreading) activity. May be involved in translesional synthesis, in conjunction with the beta clamp from PolIII.</text>
</comment>
<keyword evidence="13 17" id="KW-0238">DNA-binding</keyword>
<feature type="region of interest" description="Disordered" evidence="18">
    <location>
        <begin position="415"/>
        <end position="442"/>
    </location>
</feature>
<reference evidence="20 21" key="1">
    <citation type="submission" date="2017-03" db="EMBL/GenBank/DDBJ databases">
        <authorList>
            <person name="Afonso C.L."/>
            <person name="Miller P.J."/>
            <person name="Scott M.A."/>
            <person name="Spackman E."/>
            <person name="Goraichik I."/>
            <person name="Dimitrov K.M."/>
            <person name="Suarez D.L."/>
            <person name="Swayne D.E."/>
        </authorList>
    </citation>
    <scope>NUCLEOTIDE SEQUENCE [LARGE SCALE GENOMIC DNA]</scope>
    <source>
        <strain evidence="20 21">CECT 7691</strain>
    </source>
</reference>
<feature type="site" description="Substrate discrimination" evidence="17">
    <location>
        <position position="49"/>
    </location>
</feature>
<dbReference type="InParanoid" id="A0A1Y5SPR8"/>
<dbReference type="SUPFAM" id="SSF56672">
    <property type="entry name" value="DNA/RNA polymerases"/>
    <property type="match status" value="1"/>
</dbReference>
<dbReference type="NCBIfam" id="NF002677">
    <property type="entry name" value="PRK02406.1"/>
    <property type="match status" value="1"/>
</dbReference>
<dbReference type="InterPro" id="IPR036775">
    <property type="entry name" value="DNA_pol_Y-fam_lit_finger_sf"/>
</dbReference>
<evidence type="ECO:0000256" key="15">
    <source>
        <dbReference type="ARBA" id="ARBA00025589"/>
    </source>
</evidence>
<evidence type="ECO:0000313" key="20">
    <source>
        <dbReference type="EMBL" id="SLN43828.1"/>
    </source>
</evidence>
<evidence type="ECO:0000256" key="10">
    <source>
        <dbReference type="ARBA" id="ARBA00022763"/>
    </source>
</evidence>
<feature type="domain" description="UmuC" evidence="19">
    <location>
        <begin position="40"/>
        <end position="220"/>
    </location>
</feature>
<comment type="catalytic activity">
    <reaction evidence="16 17">
        <text>DNA(n) + a 2'-deoxyribonucleoside 5'-triphosphate = DNA(n+1) + diphosphate</text>
        <dbReference type="Rhea" id="RHEA:22508"/>
        <dbReference type="Rhea" id="RHEA-COMP:17339"/>
        <dbReference type="Rhea" id="RHEA-COMP:17340"/>
        <dbReference type="ChEBI" id="CHEBI:33019"/>
        <dbReference type="ChEBI" id="CHEBI:61560"/>
        <dbReference type="ChEBI" id="CHEBI:173112"/>
        <dbReference type="EC" id="2.7.7.7"/>
    </reaction>
</comment>
<dbReference type="Proteomes" id="UP000193200">
    <property type="component" value="Unassembled WGS sequence"/>
</dbReference>
<keyword evidence="8 17" id="KW-0235">DNA replication</keyword>
<dbReference type="GO" id="GO:0006261">
    <property type="term" value="P:DNA-templated DNA replication"/>
    <property type="evidence" value="ECO:0007669"/>
    <property type="project" value="UniProtKB-UniRule"/>
</dbReference>
<evidence type="ECO:0000256" key="4">
    <source>
        <dbReference type="ARBA" id="ARBA00022457"/>
    </source>
</evidence>
<dbReference type="GO" id="GO:0005829">
    <property type="term" value="C:cytosol"/>
    <property type="evidence" value="ECO:0007669"/>
    <property type="project" value="TreeGrafter"/>
</dbReference>
<feature type="binding site" evidence="17">
    <location>
        <position position="44"/>
    </location>
    <ligand>
        <name>Mg(2+)</name>
        <dbReference type="ChEBI" id="CHEBI:18420"/>
    </ligand>
</feature>
<dbReference type="RefSeq" id="WP_085883067.1">
    <property type="nucleotide sequence ID" value="NZ_FWFR01000001.1"/>
</dbReference>
<dbReference type="EC" id="2.7.7.7" evidence="17"/>
<dbReference type="InterPro" id="IPR017961">
    <property type="entry name" value="DNA_pol_Y-fam_little_finger"/>
</dbReference>
<evidence type="ECO:0000256" key="5">
    <source>
        <dbReference type="ARBA" id="ARBA00022490"/>
    </source>
</evidence>
<dbReference type="CDD" id="cd03586">
    <property type="entry name" value="PolY_Pol_IV_kappa"/>
    <property type="match status" value="1"/>
</dbReference>
<organism evidence="20 21">
    <name type="scientific">Oceanibacterium hippocampi</name>
    <dbReference type="NCBI Taxonomy" id="745714"/>
    <lineage>
        <taxon>Bacteria</taxon>
        <taxon>Pseudomonadati</taxon>
        <taxon>Pseudomonadota</taxon>
        <taxon>Alphaproteobacteria</taxon>
        <taxon>Sneathiellales</taxon>
        <taxon>Sneathiellaceae</taxon>
        <taxon>Oceanibacterium</taxon>
    </lineage>
</organism>
<keyword evidence="4 17" id="KW-0515">Mutator protein</keyword>
<keyword evidence="10 17" id="KW-0227">DNA damage</keyword>
<dbReference type="FunCoup" id="A0A1Y5SPR8">
    <property type="interactions" value="519"/>
</dbReference>
<comment type="subunit">
    <text evidence="3 17">Monomer.</text>
</comment>
<dbReference type="GO" id="GO:0003684">
    <property type="term" value="F:damaged DNA binding"/>
    <property type="evidence" value="ECO:0007669"/>
    <property type="project" value="InterPro"/>
</dbReference>
<evidence type="ECO:0000256" key="14">
    <source>
        <dbReference type="ARBA" id="ARBA00023204"/>
    </source>
</evidence>
<dbReference type="PANTHER" id="PTHR11076">
    <property type="entry name" value="DNA REPAIR POLYMERASE UMUC / TRANSFERASE FAMILY MEMBER"/>
    <property type="match status" value="1"/>
</dbReference>
<dbReference type="InterPro" id="IPR024728">
    <property type="entry name" value="PolY_HhH_motif"/>
</dbReference>
<evidence type="ECO:0000256" key="9">
    <source>
        <dbReference type="ARBA" id="ARBA00022723"/>
    </source>
</evidence>
<dbReference type="Pfam" id="PF11798">
    <property type="entry name" value="IMS_HHH"/>
    <property type="match status" value="1"/>
</dbReference>
<dbReference type="Pfam" id="PF00817">
    <property type="entry name" value="IMS"/>
    <property type="match status" value="1"/>
</dbReference>
<dbReference type="Gene3D" id="3.30.70.270">
    <property type="match status" value="1"/>
</dbReference>